<evidence type="ECO:0000313" key="1">
    <source>
        <dbReference type="EMBL" id="KAK3765117.1"/>
    </source>
</evidence>
<comment type="caution">
    <text evidence="1">The sequence shown here is derived from an EMBL/GenBank/DDBJ whole genome shotgun (WGS) entry which is preliminary data.</text>
</comment>
<gene>
    <name evidence="1" type="ORF">RRG08_027758</name>
</gene>
<dbReference type="AlphaFoldDB" id="A0AAE0ZAZ0"/>
<proteinExistence type="predicted"/>
<reference evidence="1" key="1">
    <citation type="journal article" date="2023" name="G3 (Bethesda)">
        <title>A reference genome for the long-term kleptoplast-retaining sea slug Elysia crispata morphotype clarki.</title>
        <authorList>
            <person name="Eastman K.E."/>
            <person name="Pendleton A.L."/>
            <person name="Shaikh M.A."/>
            <person name="Suttiyut T."/>
            <person name="Ogas R."/>
            <person name="Tomko P."/>
            <person name="Gavelis G."/>
            <person name="Widhalm J.R."/>
            <person name="Wisecaver J.H."/>
        </authorList>
    </citation>
    <scope>NUCLEOTIDE SEQUENCE</scope>
    <source>
        <strain evidence="1">ECLA1</strain>
    </source>
</reference>
<organism evidence="1 2">
    <name type="scientific">Elysia crispata</name>
    <name type="common">lettuce slug</name>
    <dbReference type="NCBI Taxonomy" id="231223"/>
    <lineage>
        <taxon>Eukaryota</taxon>
        <taxon>Metazoa</taxon>
        <taxon>Spiralia</taxon>
        <taxon>Lophotrochozoa</taxon>
        <taxon>Mollusca</taxon>
        <taxon>Gastropoda</taxon>
        <taxon>Heterobranchia</taxon>
        <taxon>Euthyneura</taxon>
        <taxon>Panpulmonata</taxon>
        <taxon>Sacoglossa</taxon>
        <taxon>Placobranchoidea</taxon>
        <taxon>Plakobranchidae</taxon>
        <taxon>Elysia</taxon>
    </lineage>
</organism>
<evidence type="ECO:0000313" key="2">
    <source>
        <dbReference type="Proteomes" id="UP001283361"/>
    </source>
</evidence>
<protein>
    <submittedName>
        <fullName evidence="1">Uncharacterized protein</fullName>
    </submittedName>
</protein>
<accession>A0AAE0ZAZ0</accession>
<name>A0AAE0ZAZ0_9GAST</name>
<keyword evidence="2" id="KW-1185">Reference proteome</keyword>
<dbReference type="Proteomes" id="UP001283361">
    <property type="component" value="Unassembled WGS sequence"/>
</dbReference>
<sequence length="101" mass="10693">MLSMSAPAGTNNRWAGCLIVLSLQTRNGLRGQGNFCCIDRATLFGLRQLAPIGLEGSAACCKASQAGVTMKAANLYFGDRRLPLSCRLLQVATAGAKRFLS</sequence>
<dbReference type="EMBL" id="JAWDGP010004345">
    <property type="protein sequence ID" value="KAK3765117.1"/>
    <property type="molecule type" value="Genomic_DNA"/>
</dbReference>